<dbReference type="STRING" id="1703779.AMJ83_10110"/>
<organism evidence="1 2">
    <name type="scientific">candidate division WOR_3 bacterium SM23_42</name>
    <dbReference type="NCBI Taxonomy" id="1703779"/>
    <lineage>
        <taxon>Bacteria</taxon>
        <taxon>Bacteria division WOR-3</taxon>
    </lineage>
</organism>
<reference evidence="1 2" key="1">
    <citation type="journal article" date="2015" name="Microbiome">
        <title>Genomic resolution of linkages in carbon, nitrogen, and sulfur cycling among widespread estuary sediment bacteria.</title>
        <authorList>
            <person name="Baker B.J."/>
            <person name="Lazar C.S."/>
            <person name="Teske A.P."/>
            <person name="Dick G.J."/>
        </authorList>
    </citation>
    <scope>NUCLEOTIDE SEQUENCE [LARGE SCALE GENOMIC DNA]</scope>
    <source>
        <strain evidence="1">SM23_42</strain>
    </source>
</reference>
<dbReference type="Gene3D" id="3.40.50.620">
    <property type="entry name" value="HUPs"/>
    <property type="match status" value="1"/>
</dbReference>
<dbReference type="EMBL" id="LJUJ01000029">
    <property type="protein sequence ID" value="KPK62666.1"/>
    <property type="molecule type" value="Genomic_DNA"/>
</dbReference>
<dbReference type="InterPro" id="IPR014729">
    <property type="entry name" value="Rossmann-like_a/b/a_fold"/>
</dbReference>
<proteinExistence type="predicted"/>
<sequence>MKERILRCSTCVLPNTTPGISFNEEGVCNYCTSYRMFKVKGERKLLQILDAKRNPKMKYECIVNISGGRDSAYTLLKMKKDYGMKVLALNYANPFTDKQAEKNINNMVAALNVDIIRFDHRSALFEACFRNNLKAWVRNPSPAMVPMMCTGCKIIWRDILRIAKRNEITLIVNGGNPYEYTSYKKELLKVSHTENLLTTYLINIKGLTAEISRNYHYLNPKCIPTFVKGYLFGNQYSLGVRLLGKQTTCIDFFHFIQWNEKDILSRIKRELNWDFPHYLESTWRWDCQIGHLKDYMYMKTLGMTEKDDFYAKLVREGLMTRTEALARLKKENRLHVDKIAELIHQLGLSPKYFLT</sequence>
<dbReference type="AlphaFoldDB" id="A0A0S8FRG6"/>
<dbReference type="PATRIC" id="fig|1703779.3.peg.1663"/>
<dbReference type="SUPFAM" id="SSF52402">
    <property type="entry name" value="Adenine nucleotide alpha hydrolases-like"/>
    <property type="match status" value="1"/>
</dbReference>
<name>A0A0S8FRG6_UNCW3</name>
<gene>
    <name evidence="1" type="ORF">AMJ83_10110</name>
</gene>
<evidence type="ECO:0000313" key="2">
    <source>
        <dbReference type="Proteomes" id="UP000051373"/>
    </source>
</evidence>
<comment type="caution">
    <text evidence="1">The sequence shown here is derived from an EMBL/GenBank/DDBJ whole genome shotgun (WGS) entry which is preliminary data.</text>
</comment>
<protein>
    <submittedName>
        <fullName evidence="1">ATPase</fullName>
    </submittedName>
</protein>
<dbReference type="Proteomes" id="UP000051373">
    <property type="component" value="Unassembled WGS sequence"/>
</dbReference>
<accession>A0A0S8FRG6</accession>
<evidence type="ECO:0000313" key="1">
    <source>
        <dbReference type="EMBL" id="KPK62666.1"/>
    </source>
</evidence>